<name>U4LA77_PYROM</name>
<proteinExistence type="predicted"/>
<accession>U4LA77</accession>
<evidence type="ECO:0000313" key="3">
    <source>
        <dbReference type="Proteomes" id="UP000018144"/>
    </source>
</evidence>
<sequence>MKLLYIIIPLIVAVAAISDPAPDADPESLQARDQDCNKRCRYNRDCCRGYYCDNYRCRRRH</sequence>
<dbReference type="AlphaFoldDB" id="U4LA77"/>
<organism evidence="2 3">
    <name type="scientific">Pyronema omphalodes (strain CBS 100304)</name>
    <name type="common">Pyronema confluens</name>
    <dbReference type="NCBI Taxonomy" id="1076935"/>
    <lineage>
        <taxon>Eukaryota</taxon>
        <taxon>Fungi</taxon>
        <taxon>Dikarya</taxon>
        <taxon>Ascomycota</taxon>
        <taxon>Pezizomycotina</taxon>
        <taxon>Pezizomycetes</taxon>
        <taxon>Pezizales</taxon>
        <taxon>Pyronemataceae</taxon>
        <taxon>Pyronema</taxon>
    </lineage>
</organism>
<keyword evidence="3" id="KW-1185">Reference proteome</keyword>
<keyword evidence="1" id="KW-0732">Signal</keyword>
<gene>
    <name evidence="2" type="ORF">PCON_01207</name>
</gene>
<feature type="signal peptide" evidence="1">
    <location>
        <begin position="1"/>
        <end position="16"/>
    </location>
</feature>
<dbReference type="Proteomes" id="UP000018144">
    <property type="component" value="Unassembled WGS sequence"/>
</dbReference>
<evidence type="ECO:0000313" key="2">
    <source>
        <dbReference type="EMBL" id="CCX14981.1"/>
    </source>
</evidence>
<dbReference type="EMBL" id="HF936105">
    <property type="protein sequence ID" value="CCX14981.1"/>
    <property type="molecule type" value="Genomic_DNA"/>
</dbReference>
<reference evidence="2 3" key="1">
    <citation type="journal article" date="2013" name="PLoS Genet.">
        <title>The genome and development-dependent transcriptomes of Pyronema confluens: a window into fungal evolution.</title>
        <authorList>
            <person name="Traeger S."/>
            <person name="Altegoer F."/>
            <person name="Freitag M."/>
            <person name="Gabaldon T."/>
            <person name="Kempken F."/>
            <person name="Kumar A."/>
            <person name="Marcet-Houben M."/>
            <person name="Poggeler S."/>
            <person name="Stajich J.E."/>
            <person name="Nowrousian M."/>
        </authorList>
    </citation>
    <scope>NUCLEOTIDE SEQUENCE [LARGE SCALE GENOMIC DNA]</scope>
    <source>
        <strain evidence="3">CBS 100304</strain>
        <tissue evidence="2">Vegetative mycelium</tissue>
    </source>
</reference>
<feature type="chain" id="PRO_5004651259" evidence="1">
    <location>
        <begin position="17"/>
        <end position="61"/>
    </location>
</feature>
<protein>
    <submittedName>
        <fullName evidence="2">Uncharacterized protein</fullName>
    </submittedName>
</protein>
<evidence type="ECO:0000256" key="1">
    <source>
        <dbReference type="SAM" id="SignalP"/>
    </source>
</evidence>